<accession>A0A074JYD5</accession>
<dbReference type="eggNOG" id="ENOG50302UN">
    <property type="taxonomic scope" value="Bacteria"/>
</dbReference>
<keyword evidence="1" id="KW-1133">Transmembrane helix</keyword>
<evidence type="ECO:0008006" key="4">
    <source>
        <dbReference type="Google" id="ProtNLM"/>
    </source>
</evidence>
<sequence length="122" mass="12657">MVEALLAQARAEVSEPQPAFLARVMEDALEVQAGFAAPASAPLSPRRARGAGIMQALRSVFGGWGAMGGLVTAGLAGVWIGFIGSEQMGTLTSSYWQSSENLGTVNLLPVGETLAFVDDGEF</sequence>
<keyword evidence="1" id="KW-0812">Transmembrane</keyword>
<gene>
    <name evidence="2" type="ORF">DT23_11875</name>
</gene>
<name>A0A074JYD5_9RHOB</name>
<protein>
    <recommendedName>
        <fullName evidence="4">Dihydroorotate dehydrogenase</fullName>
    </recommendedName>
</protein>
<evidence type="ECO:0000313" key="3">
    <source>
        <dbReference type="Proteomes" id="UP000027471"/>
    </source>
</evidence>
<evidence type="ECO:0000313" key="2">
    <source>
        <dbReference type="EMBL" id="KEO60910.1"/>
    </source>
</evidence>
<dbReference type="Proteomes" id="UP000027471">
    <property type="component" value="Unassembled WGS sequence"/>
</dbReference>
<feature type="transmembrane region" description="Helical" evidence="1">
    <location>
        <begin position="56"/>
        <end position="82"/>
    </location>
</feature>
<organism evidence="2 3">
    <name type="scientific">Thioclava indica</name>
    <dbReference type="NCBI Taxonomy" id="1353528"/>
    <lineage>
        <taxon>Bacteria</taxon>
        <taxon>Pseudomonadati</taxon>
        <taxon>Pseudomonadota</taxon>
        <taxon>Alphaproteobacteria</taxon>
        <taxon>Rhodobacterales</taxon>
        <taxon>Paracoccaceae</taxon>
        <taxon>Thioclava</taxon>
    </lineage>
</organism>
<keyword evidence="1" id="KW-0472">Membrane</keyword>
<dbReference type="EMBL" id="AUNB01000013">
    <property type="protein sequence ID" value="KEO60910.1"/>
    <property type="molecule type" value="Genomic_DNA"/>
</dbReference>
<dbReference type="AlphaFoldDB" id="A0A074JYD5"/>
<evidence type="ECO:0000256" key="1">
    <source>
        <dbReference type="SAM" id="Phobius"/>
    </source>
</evidence>
<reference evidence="2 3" key="1">
    <citation type="journal article" date="2015" name="Antonie Van Leeuwenhoek">
        <title>Thioclava indica sp. nov., isolated from surface seawater of the Indian Ocean.</title>
        <authorList>
            <person name="Liu Y."/>
            <person name="Lai Q."/>
            <person name="Du J."/>
            <person name="Xu H."/>
            <person name="Jiang L."/>
            <person name="Shao Z."/>
        </authorList>
    </citation>
    <scope>NUCLEOTIDE SEQUENCE [LARGE SCALE GENOMIC DNA]</scope>
    <source>
        <strain evidence="2 3">DT23-4</strain>
    </source>
</reference>
<comment type="caution">
    <text evidence="2">The sequence shown here is derived from an EMBL/GenBank/DDBJ whole genome shotgun (WGS) entry which is preliminary data.</text>
</comment>
<keyword evidence="3" id="KW-1185">Reference proteome</keyword>
<dbReference type="STRING" id="1353528.DT23_11875"/>
<proteinExistence type="predicted"/>